<dbReference type="Pfam" id="PF01814">
    <property type="entry name" value="Hemerythrin"/>
    <property type="match status" value="1"/>
</dbReference>
<reference evidence="2 3" key="1">
    <citation type="submission" date="2018-06" db="EMBL/GenBank/DDBJ databases">
        <title>Spongiibacterium sp. HME9304 Genome sequencing and assembly.</title>
        <authorList>
            <person name="Kang H."/>
            <person name="Kim H."/>
            <person name="Joh K."/>
        </authorList>
    </citation>
    <scope>NUCLEOTIDE SEQUENCE [LARGE SCALE GENOMIC DNA]</scope>
    <source>
        <strain evidence="2 3">HME9304</strain>
    </source>
</reference>
<gene>
    <name evidence="2" type="ORF">HME9304_00184</name>
</gene>
<proteinExistence type="predicted"/>
<dbReference type="Proteomes" id="UP000248536">
    <property type="component" value="Chromosome"/>
</dbReference>
<dbReference type="PANTHER" id="PTHR35585:SF1">
    <property type="entry name" value="HHE DOMAIN PROTEIN (AFU_ORTHOLOGUE AFUA_4G00730)"/>
    <property type="match status" value="1"/>
</dbReference>
<dbReference type="RefSeq" id="WP_112379684.1">
    <property type="nucleotide sequence ID" value="NZ_CP030104.1"/>
</dbReference>
<dbReference type="Gene3D" id="1.20.120.520">
    <property type="entry name" value="nmb1532 protein domain like"/>
    <property type="match status" value="1"/>
</dbReference>
<dbReference type="PANTHER" id="PTHR35585">
    <property type="entry name" value="HHE DOMAIN PROTEIN (AFU_ORTHOLOGUE AFUA_4G00730)"/>
    <property type="match status" value="1"/>
</dbReference>
<evidence type="ECO:0000259" key="1">
    <source>
        <dbReference type="Pfam" id="PF01814"/>
    </source>
</evidence>
<sequence>MKTIFEALRVDHDKQRSLLDKLVNTTGDSEDRNTLYGKLKEQLEQHADAEERFFYKPLISADITQEKARHSIAEHHEIDELLEELDDTEYSSPAWLVTAKKLKEKVEHHLDEEEQEVFQLAGKALKDNQKKDLAVSYENYMKDKGVER</sequence>
<dbReference type="CDD" id="cd12108">
    <property type="entry name" value="Hr-like"/>
    <property type="match status" value="1"/>
</dbReference>
<dbReference type="OrthoDB" id="1434184at2"/>
<protein>
    <recommendedName>
        <fullName evidence="1">Hemerythrin-like domain-containing protein</fullName>
    </recommendedName>
</protein>
<accession>A0A2Z4LPP2</accession>
<keyword evidence="3" id="KW-1185">Reference proteome</keyword>
<dbReference type="EMBL" id="CP030104">
    <property type="protein sequence ID" value="AWX43197.1"/>
    <property type="molecule type" value="Genomic_DNA"/>
</dbReference>
<evidence type="ECO:0000313" key="3">
    <source>
        <dbReference type="Proteomes" id="UP000248536"/>
    </source>
</evidence>
<dbReference type="AlphaFoldDB" id="A0A2Z4LPP2"/>
<feature type="domain" description="Hemerythrin-like" evidence="1">
    <location>
        <begin position="3"/>
        <end position="121"/>
    </location>
</feature>
<name>A0A2Z4LPP2_9FLAO</name>
<evidence type="ECO:0000313" key="2">
    <source>
        <dbReference type="EMBL" id="AWX43197.1"/>
    </source>
</evidence>
<organism evidence="2 3">
    <name type="scientific">Flagellimonas maritima</name>
    <dbReference type="NCBI Taxonomy" id="1383885"/>
    <lineage>
        <taxon>Bacteria</taxon>
        <taxon>Pseudomonadati</taxon>
        <taxon>Bacteroidota</taxon>
        <taxon>Flavobacteriia</taxon>
        <taxon>Flavobacteriales</taxon>
        <taxon>Flavobacteriaceae</taxon>
        <taxon>Flagellimonas</taxon>
    </lineage>
</organism>
<dbReference type="InterPro" id="IPR012312">
    <property type="entry name" value="Hemerythrin-like"/>
</dbReference>
<dbReference type="KEGG" id="spon:HME9304_00184"/>